<name>A0A5B9MI79_9BACT</name>
<feature type="transmembrane region" description="Helical" evidence="2">
    <location>
        <begin position="748"/>
        <end position="767"/>
    </location>
</feature>
<feature type="region of interest" description="Disordered" evidence="1">
    <location>
        <begin position="455"/>
        <end position="476"/>
    </location>
</feature>
<dbReference type="PANTHER" id="PTHR37947:SF1">
    <property type="entry name" value="BLL2462 PROTEIN"/>
    <property type="match status" value="1"/>
</dbReference>
<organism evidence="4 5">
    <name type="scientific">Stieleria maiorica</name>
    <dbReference type="NCBI Taxonomy" id="2795974"/>
    <lineage>
        <taxon>Bacteria</taxon>
        <taxon>Pseudomonadati</taxon>
        <taxon>Planctomycetota</taxon>
        <taxon>Planctomycetia</taxon>
        <taxon>Pirellulales</taxon>
        <taxon>Pirellulaceae</taxon>
        <taxon>Stieleria</taxon>
    </lineage>
</organism>
<dbReference type="CDD" id="cd00198">
    <property type="entry name" value="vWFA"/>
    <property type="match status" value="1"/>
</dbReference>
<keyword evidence="2" id="KW-0472">Membrane</keyword>
<reference evidence="4 5" key="1">
    <citation type="submission" date="2019-02" db="EMBL/GenBank/DDBJ databases">
        <title>Planctomycetal bacteria perform biofilm scaping via a novel small molecule.</title>
        <authorList>
            <person name="Jeske O."/>
            <person name="Boedeker C."/>
            <person name="Wiegand S."/>
            <person name="Breitling P."/>
            <person name="Kallscheuer N."/>
            <person name="Jogler M."/>
            <person name="Rohde M."/>
            <person name="Petersen J."/>
            <person name="Medema M.H."/>
            <person name="Surup F."/>
            <person name="Jogler C."/>
        </authorList>
    </citation>
    <scope>NUCLEOTIDE SEQUENCE [LARGE SCALE GENOMIC DNA]</scope>
    <source>
        <strain evidence="4 5">Mal15</strain>
    </source>
</reference>
<dbReference type="Gene3D" id="2.60.40.10">
    <property type="entry name" value="Immunoglobulins"/>
    <property type="match status" value="1"/>
</dbReference>
<proteinExistence type="predicted"/>
<dbReference type="InterPro" id="IPR013783">
    <property type="entry name" value="Ig-like_fold"/>
</dbReference>
<dbReference type="Proteomes" id="UP000321353">
    <property type="component" value="Chromosome"/>
</dbReference>
<dbReference type="Gene3D" id="3.40.50.410">
    <property type="entry name" value="von Willebrand factor, type A domain"/>
    <property type="match status" value="1"/>
</dbReference>
<keyword evidence="5" id="KW-1185">Reference proteome</keyword>
<feature type="transmembrane region" description="Helical" evidence="2">
    <location>
        <begin position="12"/>
        <end position="30"/>
    </location>
</feature>
<sequence>MTRFTLEPLYGSLWVALAAAAAVVAVIALVTPPTEDPSKRKWLILLRSLAGIVLLIAAMRPTLVRTDNRPAAATLVVAVDTSRSMSLPDGDGTDRWASQKTALRKLFAEVGRLDDMLDVHLIRYDSISESVAQAQERDAIARLADRLDSMQPLGDETNLGLAMQGAIDASAGKPMAGVVLLGDGTQTAVGGAERQAADQSTAARRGAEVLDALAVPLWTVPIGPPSTDASARDVALTNLPDSFQLFAGNQFEVSVTVQANGLARRQIPVAVSWIAADGTKTEARSRQIDPSGARETLALTIPMTAPDPGLYRLQVQAATQEGEWVTSNNTQTAFVDVREGGGRILILEGPGRPEQTFLRRSLRRFPDLELDYAPIRGDRTWPVSLDAVLKPGRYDIFIIGDLDSNALGNAQLEELAARVSDGAGLITLGGLQTYGTGGYGDGKLVDVLPIKMDPSRRRPPTRGVMTPAERAARSDSQLPGPIKVQFARRHPIVDLGGPNPAAVWDSLPELRGANRLVGAKVAAGVQTLLETEDKEPLLVIGSYGKGRVASLAIDETYRWWRAGKAEVHQRFWRQLMLWLMSREESGGDRLIAEMDVRRFESDSRPEFRARLLSVGDVVDDVTLSAVVVDEQGKETPLDVTATAGGQPRISGQIPELEPGFYKLVVRADGDASVEPDEVAFQVTETSRELARPMADPVYMKQLADLTADHGGASFDPQQIDALIETIAAKRRSAETPVIEKNRLGDGPGSGWLVFTLFAGALSVEWFLRRRWGMV</sequence>
<keyword evidence="2" id="KW-0812">Transmembrane</keyword>
<dbReference type="Pfam" id="PF13519">
    <property type="entry name" value="VWA_2"/>
    <property type="match status" value="1"/>
</dbReference>
<evidence type="ECO:0000313" key="4">
    <source>
        <dbReference type="EMBL" id="QEG01033.1"/>
    </source>
</evidence>
<dbReference type="InterPro" id="IPR002035">
    <property type="entry name" value="VWF_A"/>
</dbReference>
<dbReference type="InterPro" id="IPR036465">
    <property type="entry name" value="vWFA_dom_sf"/>
</dbReference>
<feature type="transmembrane region" description="Helical" evidence="2">
    <location>
        <begin position="42"/>
        <end position="59"/>
    </location>
</feature>
<keyword evidence="2" id="KW-1133">Transmembrane helix</keyword>
<dbReference type="InterPro" id="IPR029062">
    <property type="entry name" value="Class_I_gatase-like"/>
</dbReference>
<evidence type="ECO:0000313" key="5">
    <source>
        <dbReference type="Proteomes" id="UP000321353"/>
    </source>
</evidence>
<feature type="domain" description="VWFA" evidence="3">
    <location>
        <begin position="74"/>
        <end position="267"/>
    </location>
</feature>
<dbReference type="KEGG" id="smam:Mal15_51090"/>
<evidence type="ECO:0000256" key="2">
    <source>
        <dbReference type="SAM" id="Phobius"/>
    </source>
</evidence>
<evidence type="ECO:0000259" key="3">
    <source>
        <dbReference type="PROSITE" id="PS50234"/>
    </source>
</evidence>
<dbReference type="AlphaFoldDB" id="A0A5B9MI79"/>
<gene>
    <name evidence="4" type="ORF">Mal15_51090</name>
</gene>
<evidence type="ECO:0000256" key="1">
    <source>
        <dbReference type="SAM" id="MobiDB-lite"/>
    </source>
</evidence>
<accession>A0A5B9MI79</accession>
<dbReference type="PANTHER" id="PTHR37947">
    <property type="entry name" value="BLL2462 PROTEIN"/>
    <property type="match status" value="1"/>
</dbReference>
<dbReference type="Gene3D" id="3.40.50.880">
    <property type="match status" value="1"/>
</dbReference>
<dbReference type="PROSITE" id="PS50234">
    <property type="entry name" value="VWFA"/>
    <property type="match status" value="1"/>
</dbReference>
<dbReference type="SUPFAM" id="SSF53300">
    <property type="entry name" value="vWA-like"/>
    <property type="match status" value="1"/>
</dbReference>
<dbReference type="SUPFAM" id="SSF52317">
    <property type="entry name" value="Class I glutamine amidotransferase-like"/>
    <property type="match status" value="1"/>
</dbReference>
<protein>
    <recommendedName>
        <fullName evidence="3">VWFA domain-containing protein</fullName>
    </recommendedName>
</protein>
<dbReference type="EMBL" id="CP036264">
    <property type="protein sequence ID" value="QEG01033.1"/>
    <property type="molecule type" value="Genomic_DNA"/>
</dbReference>
<dbReference type="RefSeq" id="WP_167547023.1">
    <property type="nucleotide sequence ID" value="NZ_CP036264.1"/>
</dbReference>